<proteinExistence type="predicted"/>
<keyword evidence="1 3" id="KW-0560">Oxidoreductase</keyword>
<dbReference type="Pfam" id="PF01613">
    <property type="entry name" value="Flavin_Reduct"/>
    <property type="match status" value="1"/>
</dbReference>
<dbReference type="GO" id="GO:0004497">
    <property type="term" value="F:monooxygenase activity"/>
    <property type="evidence" value="ECO:0007669"/>
    <property type="project" value="UniProtKB-KW"/>
</dbReference>
<evidence type="ECO:0000259" key="2">
    <source>
        <dbReference type="SMART" id="SM00903"/>
    </source>
</evidence>
<dbReference type="EMBL" id="CABVII010000009">
    <property type="protein sequence ID" value="VVO94031.1"/>
    <property type="molecule type" value="Genomic_DNA"/>
</dbReference>
<dbReference type="SMART" id="SM00903">
    <property type="entry name" value="Flavin_Reduct"/>
    <property type="match status" value="1"/>
</dbReference>
<gene>
    <name evidence="3" type="primary">hpaC</name>
    <name evidence="3" type="ORF">PS862_02490</name>
</gene>
<dbReference type="SUPFAM" id="SSF50475">
    <property type="entry name" value="FMN-binding split barrel"/>
    <property type="match status" value="1"/>
</dbReference>
<protein>
    <submittedName>
        <fullName evidence="3">4-hydroxyphenylacetate 3-monooxygenase reductase component</fullName>
        <ecNumber evidence="3">1.5.1.37</ecNumber>
    </submittedName>
</protein>
<keyword evidence="3" id="KW-0503">Monooxygenase</keyword>
<dbReference type="GO" id="GO:0006208">
    <property type="term" value="P:pyrimidine nucleobase catabolic process"/>
    <property type="evidence" value="ECO:0007669"/>
    <property type="project" value="TreeGrafter"/>
</dbReference>
<dbReference type="EC" id="1.5.1.37" evidence="3"/>
<dbReference type="PANTHER" id="PTHR30466:SF1">
    <property type="entry name" value="FMN REDUCTASE (NADH) RUTF"/>
    <property type="match status" value="1"/>
</dbReference>
<dbReference type="PANTHER" id="PTHR30466">
    <property type="entry name" value="FLAVIN REDUCTASE"/>
    <property type="match status" value="1"/>
</dbReference>
<evidence type="ECO:0000256" key="1">
    <source>
        <dbReference type="ARBA" id="ARBA00023002"/>
    </source>
</evidence>
<dbReference type="Proteomes" id="UP000385207">
    <property type="component" value="Unassembled WGS sequence"/>
</dbReference>
<dbReference type="InterPro" id="IPR012349">
    <property type="entry name" value="Split_barrel_FMN-bd"/>
</dbReference>
<dbReference type="GO" id="GO:0010181">
    <property type="term" value="F:FMN binding"/>
    <property type="evidence" value="ECO:0007669"/>
    <property type="project" value="InterPro"/>
</dbReference>
<organism evidence="3 4">
    <name type="scientific">Pseudomonas fluorescens</name>
    <dbReference type="NCBI Taxonomy" id="294"/>
    <lineage>
        <taxon>Bacteria</taxon>
        <taxon>Pseudomonadati</taxon>
        <taxon>Pseudomonadota</taxon>
        <taxon>Gammaproteobacteria</taxon>
        <taxon>Pseudomonadales</taxon>
        <taxon>Pseudomonadaceae</taxon>
        <taxon>Pseudomonas</taxon>
    </lineage>
</organism>
<feature type="domain" description="Flavin reductase like" evidence="2">
    <location>
        <begin position="32"/>
        <end position="176"/>
    </location>
</feature>
<dbReference type="Gene3D" id="2.30.110.10">
    <property type="entry name" value="Electron Transport, Fmn-binding Protein, Chain A"/>
    <property type="match status" value="1"/>
</dbReference>
<reference evidence="3 4" key="1">
    <citation type="submission" date="2019-09" db="EMBL/GenBank/DDBJ databases">
        <authorList>
            <person name="Chandra G."/>
            <person name="Truman W A."/>
        </authorList>
    </citation>
    <scope>NUCLEOTIDE SEQUENCE [LARGE SCALE GENOMIC DNA]</scope>
    <source>
        <strain evidence="3">PS862</strain>
    </source>
</reference>
<sequence>MELMSAGRVEVLSVESELATRSEAAQAYCNAMAKLVVGVCVVTTGDEDGIAGCTATAICSVSDTPPTMLVCINRLSDTSSTAVRSRSMCINILSAHQQGISETFSRRADAGKFSSVEWHRGTSGAPILGGALISLDCEVSTVQDCNTHTIFFCRPLSIVSGEATDPLCYYGRAYQQLA</sequence>
<dbReference type="GO" id="GO:0042602">
    <property type="term" value="F:riboflavin reductase (NADPH) activity"/>
    <property type="evidence" value="ECO:0007669"/>
    <property type="project" value="TreeGrafter"/>
</dbReference>
<dbReference type="AlphaFoldDB" id="A0A5E6XIC0"/>
<evidence type="ECO:0000313" key="4">
    <source>
        <dbReference type="Proteomes" id="UP000385207"/>
    </source>
</evidence>
<dbReference type="OrthoDB" id="6401628at2"/>
<dbReference type="RefSeq" id="WP_150748358.1">
    <property type="nucleotide sequence ID" value="NZ_CABVHE010000075.1"/>
</dbReference>
<accession>A0A5E6XIC0</accession>
<dbReference type="InterPro" id="IPR050268">
    <property type="entry name" value="NADH-dep_flavin_reductase"/>
</dbReference>
<evidence type="ECO:0000313" key="3">
    <source>
        <dbReference type="EMBL" id="VVO94031.1"/>
    </source>
</evidence>
<dbReference type="InterPro" id="IPR002563">
    <property type="entry name" value="Flavin_Rdtase-like_dom"/>
</dbReference>
<name>A0A5E6XIC0_PSEFL</name>